<organism evidence="1 2">
    <name type="scientific">Chitinophaga pinensis</name>
    <dbReference type="NCBI Taxonomy" id="79329"/>
    <lineage>
        <taxon>Bacteria</taxon>
        <taxon>Pseudomonadati</taxon>
        <taxon>Bacteroidota</taxon>
        <taxon>Chitinophagia</taxon>
        <taxon>Chitinophagales</taxon>
        <taxon>Chitinophagaceae</taxon>
        <taxon>Chitinophaga</taxon>
    </lineage>
</organism>
<dbReference type="EMBL" id="VOHS01000039">
    <property type="protein sequence ID" value="TWV95656.1"/>
    <property type="molecule type" value="Genomic_DNA"/>
</dbReference>
<accession>A0A5C6LR29</accession>
<comment type="caution">
    <text evidence="1">The sequence shown here is derived from an EMBL/GenBank/DDBJ whole genome shotgun (WGS) entry which is preliminary data.</text>
</comment>
<dbReference type="AlphaFoldDB" id="A0A5C6LR29"/>
<dbReference type="Proteomes" id="UP000318815">
    <property type="component" value="Unassembled WGS sequence"/>
</dbReference>
<evidence type="ECO:0000313" key="1">
    <source>
        <dbReference type="EMBL" id="TWV95656.1"/>
    </source>
</evidence>
<keyword evidence="2" id="KW-1185">Reference proteome</keyword>
<sequence length="102" mass="12074">MKHLYTYGDFMGIDYTVLMTFTCDKPLINTIVEKEGLQLNESKEDVGLSGMYTPDWWKPELLPKMVCYKKGSSEAGYFKYLWYNPVTRQAFMRCSVYKIYYT</sequence>
<evidence type="ECO:0000313" key="2">
    <source>
        <dbReference type="Proteomes" id="UP000318815"/>
    </source>
</evidence>
<dbReference type="RefSeq" id="WP_146307565.1">
    <property type="nucleotide sequence ID" value="NZ_VOHS01000039.1"/>
</dbReference>
<dbReference type="OrthoDB" id="1441047at2"/>
<gene>
    <name evidence="1" type="ORF">FEF09_24475</name>
</gene>
<proteinExistence type="predicted"/>
<name>A0A5C6LR29_9BACT</name>
<protein>
    <submittedName>
        <fullName evidence="1">Uncharacterized protein</fullName>
    </submittedName>
</protein>
<reference evidence="1 2" key="1">
    <citation type="submission" date="2019-08" db="EMBL/GenBank/DDBJ databases">
        <title>Whole genome sequencing of chitin degrading bacteria Chitinophaga pinensis YS16.</title>
        <authorList>
            <person name="Singh R.P."/>
            <person name="Manchanda G."/>
            <person name="Maurya I.K."/>
            <person name="Joshi N.K."/>
            <person name="Srivastava A.K."/>
        </authorList>
    </citation>
    <scope>NUCLEOTIDE SEQUENCE [LARGE SCALE GENOMIC DNA]</scope>
    <source>
        <strain evidence="1 2">YS-16</strain>
    </source>
</reference>